<gene>
    <name evidence="1" type="ORF">SCALOS_LOCUS4265</name>
</gene>
<keyword evidence="2" id="KW-1185">Reference proteome</keyword>
<name>A0ACA9LFB9_9GLOM</name>
<protein>
    <submittedName>
        <fullName evidence="1">9102_t:CDS:1</fullName>
    </submittedName>
</protein>
<dbReference type="EMBL" id="CAJVPM010005616">
    <property type="protein sequence ID" value="CAG8526119.1"/>
    <property type="molecule type" value="Genomic_DNA"/>
</dbReference>
<reference evidence="1" key="1">
    <citation type="submission" date="2021-06" db="EMBL/GenBank/DDBJ databases">
        <authorList>
            <person name="Kallberg Y."/>
            <person name="Tangrot J."/>
            <person name="Rosling A."/>
        </authorList>
    </citation>
    <scope>NUCLEOTIDE SEQUENCE</scope>
    <source>
        <strain evidence="1">AU212A</strain>
    </source>
</reference>
<organism evidence="1 2">
    <name type="scientific">Scutellospora calospora</name>
    <dbReference type="NCBI Taxonomy" id="85575"/>
    <lineage>
        <taxon>Eukaryota</taxon>
        <taxon>Fungi</taxon>
        <taxon>Fungi incertae sedis</taxon>
        <taxon>Mucoromycota</taxon>
        <taxon>Glomeromycotina</taxon>
        <taxon>Glomeromycetes</taxon>
        <taxon>Diversisporales</taxon>
        <taxon>Gigasporaceae</taxon>
        <taxon>Scutellospora</taxon>
    </lineage>
</organism>
<feature type="non-terminal residue" evidence="1">
    <location>
        <position position="1"/>
    </location>
</feature>
<evidence type="ECO:0000313" key="2">
    <source>
        <dbReference type="Proteomes" id="UP000789860"/>
    </source>
</evidence>
<accession>A0ACA9LFB9</accession>
<proteinExistence type="predicted"/>
<sequence>DRTNILCAKFNDESIAIFSGTSKNINVTNDLWIFNTLTSSWSLSNSIGAPSSRFGYYAICLPDETILYIGGIITSSQSENYLPMNNTTPTSGPTPPPRVFFSAVISMLFNM</sequence>
<evidence type="ECO:0000313" key="1">
    <source>
        <dbReference type="EMBL" id="CAG8526119.1"/>
    </source>
</evidence>
<comment type="caution">
    <text evidence="1">The sequence shown here is derived from an EMBL/GenBank/DDBJ whole genome shotgun (WGS) entry which is preliminary data.</text>
</comment>
<dbReference type="Proteomes" id="UP000789860">
    <property type="component" value="Unassembled WGS sequence"/>
</dbReference>